<dbReference type="PANTHER" id="PTHR43283:SF7">
    <property type="entry name" value="BETA-LACTAMASE-RELATED DOMAIN-CONTAINING PROTEIN"/>
    <property type="match status" value="1"/>
</dbReference>
<dbReference type="RefSeq" id="WP_188745582.1">
    <property type="nucleotide sequence ID" value="NZ_BMIJ01000001.1"/>
</dbReference>
<comment type="caution">
    <text evidence="2">The sequence shown here is derived from an EMBL/GenBank/DDBJ whole genome shotgun (WGS) entry which is preliminary data.</text>
</comment>
<reference evidence="3" key="1">
    <citation type="journal article" date="2019" name="Int. J. Syst. Evol. Microbiol.">
        <title>The Global Catalogue of Microorganisms (GCM) 10K type strain sequencing project: providing services to taxonomists for standard genome sequencing and annotation.</title>
        <authorList>
            <consortium name="The Broad Institute Genomics Platform"/>
            <consortium name="The Broad Institute Genome Sequencing Center for Infectious Disease"/>
            <person name="Wu L."/>
            <person name="Ma J."/>
        </authorList>
    </citation>
    <scope>NUCLEOTIDE SEQUENCE [LARGE SCALE GENOMIC DNA]</scope>
    <source>
        <strain evidence="3">CGMCC 1.15341</strain>
    </source>
</reference>
<sequence length="424" mass="46665">MYSHDALTEQQQIDALYEAAQRALATPSDAPSLMQGFPPAPELRVTWDNWMRLPYSRWGFRHLNRLRPNVEVPAGRTPVRALPEAPIELGDLSFSSNCGREVTVAEALCATNTDAFVVLKGGKLVYERYFAGQQADDRHIMFSVTKSLIGTLAEQLIGDGVLDPQAPADRYVPEFAGSAFADAKVRELMDMAVGIEYSEQYDDPASESSQYGYACGFQPAPSAYSHYRSLYEYLPTLRKQGEHGGLFHYVTACTEALAWVMERASGRSCADMLTEIWSRMGAEHSGYFLADPWGRSVCGAGFNATARDMARFGLLLAEGGRFNGEQLIGVDTIFRIAGGSDPAIYAQDEDFHSWVPGASYKSQWYVSNHDSQSIMAGGIHGQYLFIDFPAQVVIVKQSSLPEAVGLLDTDSVRLLKAIAAHLKQ</sequence>
<dbReference type="InterPro" id="IPR050789">
    <property type="entry name" value="Diverse_Enzym_Activities"/>
</dbReference>
<dbReference type="PANTHER" id="PTHR43283">
    <property type="entry name" value="BETA-LACTAMASE-RELATED"/>
    <property type="match status" value="1"/>
</dbReference>
<feature type="domain" description="Beta-lactamase-related" evidence="1">
    <location>
        <begin position="114"/>
        <end position="399"/>
    </location>
</feature>
<gene>
    <name evidence="2" type="ORF">GCM10011352_05760</name>
</gene>
<dbReference type="Gene3D" id="3.40.710.10">
    <property type="entry name" value="DD-peptidase/beta-lactamase superfamily"/>
    <property type="match status" value="1"/>
</dbReference>
<protein>
    <submittedName>
        <fullName evidence="2">6-aminohexanoate-dimer hydrolase</fullName>
    </submittedName>
</protein>
<dbReference type="SUPFAM" id="SSF56601">
    <property type="entry name" value="beta-lactamase/transpeptidase-like"/>
    <property type="match status" value="1"/>
</dbReference>
<evidence type="ECO:0000313" key="2">
    <source>
        <dbReference type="EMBL" id="GGB82791.1"/>
    </source>
</evidence>
<dbReference type="Proteomes" id="UP000629025">
    <property type="component" value="Unassembled WGS sequence"/>
</dbReference>
<dbReference type="Pfam" id="PF00144">
    <property type="entry name" value="Beta-lactamase"/>
    <property type="match status" value="1"/>
</dbReference>
<dbReference type="EMBL" id="BMIJ01000001">
    <property type="protein sequence ID" value="GGB82791.1"/>
    <property type="molecule type" value="Genomic_DNA"/>
</dbReference>
<name>A0ABQ1K3G7_9GAMM</name>
<accession>A0ABQ1K3G7</accession>
<keyword evidence="3" id="KW-1185">Reference proteome</keyword>
<proteinExistence type="predicted"/>
<evidence type="ECO:0000313" key="3">
    <source>
        <dbReference type="Proteomes" id="UP000629025"/>
    </source>
</evidence>
<evidence type="ECO:0000259" key="1">
    <source>
        <dbReference type="Pfam" id="PF00144"/>
    </source>
</evidence>
<organism evidence="2 3">
    <name type="scientific">Marinobacterium zhoushanense</name>
    <dbReference type="NCBI Taxonomy" id="1679163"/>
    <lineage>
        <taxon>Bacteria</taxon>
        <taxon>Pseudomonadati</taxon>
        <taxon>Pseudomonadota</taxon>
        <taxon>Gammaproteobacteria</taxon>
        <taxon>Oceanospirillales</taxon>
        <taxon>Oceanospirillaceae</taxon>
        <taxon>Marinobacterium</taxon>
    </lineage>
</organism>
<dbReference type="InterPro" id="IPR012338">
    <property type="entry name" value="Beta-lactam/transpept-like"/>
</dbReference>
<dbReference type="GO" id="GO:0016787">
    <property type="term" value="F:hydrolase activity"/>
    <property type="evidence" value="ECO:0007669"/>
    <property type="project" value="UniProtKB-KW"/>
</dbReference>
<dbReference type="InterPro" id="IPR001466">
    <property type="entry name" value="Beta-lactam-related"/>
</dbReference>
<keyword evidence="2" id="KW-0378">Hydrolase</keyword>